<dbReference type="EC" id="6.1.1.16" evidence="12"/>
<dbReference type="SUPFAM" id="SSF47323">
    <property type="entry name" value="Anticodon-binding domain of a subclass of class I aminoacyl-tRNA synthetases"/>
    <property type="match status" value="2"/>
</dbReference>
<dbReference type="GO" id="GO:0006423">
    <property type="term" value="P:cysteinyl-tRNA aminoacylation"/>
    <property type="evidence" value="ECO:0007669"/>
    <property type="project" value="UniProtKB-UniRule"/>
</dbReference>
<evidence type="ECO:0000256" key="5">
    <source>
        <dbReference type="ARBA" id="ARBA00022598"/>
    </source>
</evidence>
<evidence type="ECO:0000259" key="14">
    <source>
        <dbReference type="SMART" id="SM00840"/>
    </source>
</evidence>
<keyword evidence="11 12" id="KW-0030">Aminoacyl-tRNA synthetase</keyword>
<evidence type="ECO:0000256" key="8">
    <source>
        <dbReference type="ARBA" id="ARBA00022833"/>
    </source>
</evidence>
<dbReference type="GO" id="GO:0005524">
    <property type="term" value="F:ATP binding"/>
    <property type="evidence" value="ECO:0007669"/>
    <property type="project" value="UniProtKB-UniRule"/>
</dbReference>
<dbReference type="InterPro" id="IPR015803">
    <property type="entry name" value="Cys-tRNA-ligase"/>
</dbReference>
<sequence length="589" mass="63659">MSTTTEATMTPPTLSEPHPSLHIYNTLSKKKEPFQTVKKGKVGIYLCGPTVYDKAHIGHMVGPVIFDCMKRYLVYCGYDVSWVVNITDVDDKLINKANERGITMLDVAEENIQDYNDNLAALGVDTIDHFPRATDCMDEIIALIESLVEQGFAYASEGDVYFDVTKDANYGKLSNRSLDAMQGEGGGGASKKRGAADFALWKSAKEGEPSWESPWGAGRPGWHIECSAMSRKLLGETFDIHGGGLDLVFPHHENEIAQSECCHNAPMVTYWAHNGLLRRDAAAGKIGGKSERGEAEGVAGDSPEAQASGKMSRSKGAGGLADLIGNQGGERIRFFLLRTHYRSTVMFSEPAIEEAAVGLETFYRLFKRFNRISKGEFYALTAPTERGGGMLTDDSIPVLKAAGVCRQKFLQAMDDDFNTGGAIAELFELAKIANKYCDENDLEGAGNADVAALATLELVMTSIKELSNVLGLFLEAPKASGGDDLLDAVMPLVIELRTAARSAKDFATADAIRDQLTPLGVAIEDRGGQAEWSGGGEGTLEGVMQLLIELRQQARENKDFATSDKIRDGLAAAGVKLEDRAGGAEWSRS</sequence>
<dbReference type="RefSeq" id="WP_145063206.1">
    <property type="nucleotide sequence ID" value="NZ_CP036263.1"/>
</dbReference>
<reference evidence="15 16" key="1">
    <citation type="submission" date="2019-02" db="EMBL/GenBank/DDBJ databases">
        <title>Deep-cultivation of Planctomycetes and their phenomic and genomic characterization uncovers novel biology.</title>
        <authorList>
            <person name="Wiegand S."/>
            <person name="Jogler M."/>
            <person name="Boedeker C."/>
            <person name="Pinto D."/>
            <person name="Vollmers J."/>
            <person name="Rivas-Marin E."/>
            <person name="Kohn T."/>
            <person name="Peeters S.H."/>
            <person name="Heuer A."/>
            <person name="Rast P."/>
            <person name="Oberbeckmann S."/>
            <person name="Bunk B."/>
            <person name="Jeske O."/>
            <person name="Meyerdierks A."/>
            <person name="Storesund J.E."/>
            <person name="Kallscheuer N."/>
            <person name="Luecker S."/>
            <person name="Lage O.M."/>
            <person name="Pohl T."/>
            <person name="Merkel B.J."/>
            <person name="Hornburger P."/>
            <person name="Mueller R.-W."/>
            <person name="Bruemmer F."/>
            <person name="Labrenz M."/>
            <person name="Spormann A.M."/>
            <person name="Op den Camp H."/>
            <person name="Overmann J."/>
            <person name="Amann R."/>
            <person name="Jetten M.S.M."/>
            <person name="Mascher T."/>
            <person name="Medema M.H."/>
            <person name="Devos D.P."/>
            <person name="Kaster A.-K."/>
            <person name="Ovreas L."/>
            <person name="Rohde M."/>
            <person name="Galperin M.Y."/>
            <person name="Jogler C."/>
        </authorList>
    </citation>
    <scope>NUCLEOTIDE SEQUENCE [LARGE SCALE GENOMIC DNA]</scope>
    <source>
        <strain evidence="15 16">HG15A2</strain>
    </source>
</reference>
<dbReference type="PANTHER" id="PTHR10890:SF3">
    <property type="entry name" value="CYSTEINE--TRNA LIGASE, CYTOPLASMIC"/>
    <property type="match status" value="1"/>
</dbReference>
<keyword evidence="16" id="KW-1185">Reference proteome</keyword>
<name>A0A517N242_9BACT</name>
<dbReference type="HAMAP" id="MF_00041">
    <property type="entry name" value="Cys_tRNA_synth"/>
    <property type="match status" value="1"/>
</dbReference>
<dbReference type="Pfam" id="PF09190">
    <property type="entry name" value="DALR_2"/>
    <property type="match status" value="1"/>
</dbReference>
<dbReference type="AlphaFoldDB" id="A0A517N242"/>
<comment type="subcellular location">
    <subcellularLocation>
        <location evidence="1 12">Cytoplasm</location>
    </subcellularLocation>
</comment>
<dbReference type="KEGG" id="amob:HG15A2_45330"/>
<accession>A0A517N242</accession>
<dbReference type="NCBIfam" id="TIGR00435">
    <property type="entry name" value="cysS"/>
    <property type="match status" value="1"/>
</dbReference>
<dbReference type="Gene3D" id="3.40.50.620">
    <property type="entry name" value="HUPs"/>
    <property type="match status" value="1"/>
</dbReference>
<keyword evidence="7 12" id="KW-0547">Nucleotide-binding</keyword>
<dbReference type="InterPro" id="IPR009080">
    <property type="entry name" value="tRNAsynth_Ia_anticodon-bd"/>
</dbReference>
<feature type="short sequence motif" description="'HIGH' region" evidence="12">
    <location>
        <begin position="49"/>
        <end position="59"/>
    </location>
</feature>
<dbReference type="SUPFAM" id="SSF52374">
    <property type="entry name" value="Nucleotidylyl transferase"/>
    <property type="match status" value="1"/>
</dbReference>
<keyword evidence="8 12" id="KW-0862">Zinc</keyword>
<evidence type="ECO:0000256" key="9">
    <source>
        <dbReference type="ARBA" id="ARBA00022840"/>
    </source>
</evidence>
<evidence type="ECO:0000256" key="12">
    <source>
        <dbReference type="HAMAP-Rule" id="MF_00041"/>
    </source>
</evidence>
<feature type="binding site" evidence="12">
    <location>
        <position position="226"/>
    </location>
    <ligand>
        <name>Zn(2+)</name>
        <dbReference type="ChEBI" id="CHEBI:29105"/>
    </ligand>
</feature>
<dbReference type="CDD" id="cd00672">
    <property type="entry name" value="CysRS_core"/>
    <property type="match status" value="1"/>
</dbReference>
<evidence type="ECO:0000313" key="15">
    <source>
        <dbReference type="EMBL" id="QDT01191.1"/>
    </source>
</evidence>
<evidence type="ECO:0000256" key="7">
    <source>
        <dbReference type="ARBA" id="ARBA00022741"/>
    </source>
</evidence>
<comment type="subunit">
    <text evidence="3 12">Monomer.</text>
</comment>
<dbReference type="GO" id="GO:0004817">
    <property type="term" value="F:cysteine-tRNA ligase activity"/>
    <property type="evidence" value="ECO:0007669"/>
    <property type="project" value="UniProtKB-UniRule"/>
</dbReference>
<evidence type="ECO:0000256" key="4">
    <source>
        <dbReference type="ARBA" id="ARBA00022490"/>
    </source>
</evidence>
<organism evidence="15 16">
    <name type="scientific">Adhaeretor mobilis</name>
    <dbReference type="NCBI Taxonomy" id="1930276"/>
    <lineage>
        <taxon>Bacteria</taxon>
        <taxon>Pseudomonadati</taxon>
        <taxon>Planctomycetota</taxon>
        <taxon>Planctomycetia</taxon>
        <taxon>Pirellulales</taxon>
        <taxon>Lacipirellulaceae</taxon>
        <taxon>Adhaeretor</taxon>
    </lineage>
</organism>
<dbReference type="InterPro" id="IPR014729">
    <property type="entry name" value="Rossmann-like_a/b/a_fold"/>
</dbReference>
<dbReference type="GO" id="GO:0005829">
    <property type="term" value="C:cytosol"/>
    <property type="evidence" value="ECO:0007669"/>
    <property type="project" value="TreeGrafter"/>
</dbReference>
<dbReference type="PANTHER" id="PTHR10890">
    <property type="entry name" value="CYSTEINYL-TRNA SYNTHETASE"/>
    <property type="match status" value="1"/>
</dbReference>
<keyword evidence="10 12" id="KW-0648">Protein biosynthesis</keyword>
<protein>
    <recommendedName>
        <fullName evidence="12">Cysteine--tRNA ligase</fullName>
        <ecNumber evidence="12">6.1.1.16</ecNumber>
    </recommendedName>
    <alternativeName>
        <fullName evidence="12">Cysteinyl-tRNA synthetase</fullName>
        <shortName evidence="12">CysRS</shortName>
    </alternativeName>
</protein>
<dbReference type="PRINTS" id="PR00983">
    <property type="entry name" value="TRNASYNTHCYS"/>
</dbReference>
<feature type="domain" description="Cysteinyl-tRNA synthetase class Ia DALR" evidence="14">
    <location>
        <begin position="408"/>
        <end position="481"/>
    </location>
</feature>
<evidence type="ECO:0000256" key="2">
    <source>
        <dbReference type="ARBA" id="ARBA00005594"/>
    </source>
</evidence>
<feature type="binding site" evidence="12">
    <location>
        <position position="251"/>
    </location>
    <ligand>
        <name>Zn(2+)</name>
        <dbReference type="ChEBI" id="CHEBI:29105"/>
    </ligand>
</feature>
<dbReference type="SMART" id="SM00840">
    <property type="entry name" value="DALR_2"/>
    <property type="match status" value="1"/>
</dbReference>
<comment type="cofactor">
    <cofactor evidence="12">
        <name>Zn(2+)</name>
        <dbReference type="ChEBI" id="CHEBI:29105"/>
    </cofactor>
    <text evidence="12">Binds 1 zinc ion per subunit.</text>
</comment>
<dbReference type="Pfam" id="PF23493">
    <property type="entry name" value="CysS_C"/>
    <property type="match status" value="1"/>
</dbReference>
<dbReference type="Gene3D" id="1.20.120.1910">
    <property type="entry name" value="Cysteine-tRNA ligase, C-terminal anti-codon recognition domain"/>
    <property type="match status" value="2"/>
</dbReference>
<dbReference type="Proteomes" id="UP000319852">
    <property type="component" value="Chromosome"/>
</dbReference>
<evidence type="ECO:0000256" key="11">
    <source>
        <dbReference type="ARBA" id="ARBA00023146"/>
    </source>
</evidence>
<feature type="binding site" evidence="12">
    <location>
        <position position="255"/>
    </location>
    <ligand>
        <name>Zn(2+)</name>
        <dbReference type="ChEBI" id="CHEBI:29105"/>
    </ligand>
</feature>
<keyword evidence="6 12" id="KW-0479">Metal-binding</keyword>
<evidence type="ECO:0000256" key="6">
    <source>
        <dbReference type="ARBA" id="ARBA00022723"/>
    </source>
</evidence>
<keyword evidence="4 12" id="KW-0963">Cytoplasm</keyword>
<keyword evidence="5 12" id="KW-0436">Ligase</keyword>
<gene>
    <name evidence="12 15" type="primary">cysS</name>
    <name evidence="15" type="ORF">HG15A2_45330</name>
</gene>
<dbReference type="Pfam" id="PF01406">
    <property type="entry name" value="tRNA-synt_1e"/>
    <property type="match status" value="1"/>
</dbReference>
<dbReference type="InterPro" id="IPR024909">
    <property type="entry name" value="Cys-tRNA/MSH_ligase"/>
</dbReference>
<dbReference type="InterPro" id="IPR032678">
    <property type="entry name" value="tRNA-synt_1_cat_dom"/>
</dbReference>
<evidence type="ECO:0000256" key="10">
    <source>
        <dbReference type="ARBA" id="ARBA00022917"/>
    </source>
</evidence>
<dbReference type="InterPro" id="IPR056411">
    <property type="entry name" value="CysS_C"/>
</dbReference>
<dbReference type="EMBL" id="CP036263">
    <property type="protein sequence ID" value="QDT01191.1"/>
    <property type="molecule type" value="Genomic_DNA"/>
</dbReference>
<comment type="caution">
    <text evidence="12">Lacks conserved residue(s) required for the propagation of feature annotation.</text>
</comment>
<keyword evidence="9 12" id="KW-0067">ATP-binding</keyword>
<proteinExistence type="inferred from homology"/>
<feature type="region of interest" description="Disordered" evidence="13">
    <location>
        <begin position="287"/>
        <end position="315"/>
    </location>
</feature>
<evidence type="ECO:0000256" key="13">
    <source>
        <dbReference type="SAM" id="MobiDB-lite"/>
    </source>
</evidence>
<evidence type="ECO:0000256" key="1">
    <source>
        <dbReference type="ARBA" id="ARBA00004496"/>
    </source>
</evidence>
<comment type="catalytic activity">
    <reaction evidence="12">
        <text>tRNA(Cys) + L-cysteine + ATP = L-cysteinyl-tRNA(Cys) + AMP + diphosphate</text>
        <dbReference type="Rhea" id="RHEA:17773"/>
        <dbReference type="Rhea" id="RHEA-COMP:9661"/>
        <dbReference type="Rhea" id="RHEA-COMP:9679"/>
        <dbReference type="ChEBI" id="CHEBI:30616"/>
        <dbReference type="ChEBI" id="CHEBI:33019"/>
        <dbReference type="ChEBI" id="CHEBI:35235"/>
        <dbReference type="ChEBI" id="CHEBI:78442"/>
        <dbReference type="ChEBI" id="CHEBI:78517"/>
        <dbReference type="ChEBI" id="CHEBI:456215"/>
        <dbReference type="EC" id="6.1.1.16"/>
    </reaction>
</comment>
<dbReference type="InterPro" id="IPR015273">
    <property type="entry name" value="Cys-tRNA-synt_Ia_DALR"/>
</dbReference>
<dbReference type="OrthoDB" id="9815130at2"/>
<dbReference type="GO" id="GO:0008270">
    <property type="term" value="F:zinc ion binding"/>
    <property type="evidence" value="ECO:0007669"/>
    <property type="project" value="UniProtKB-UniRule"/>
</dbReference>
<evidence type="ECO:0000313" key="16">
    <source>
        <dbReference type="Proteomes" id="UP000319852"/>
    </source>
</evidence>
<evidence type="ECO:0000256" key="3">
    <source>
        <dbReference type="ARBA" id="ARBA00011245"/>
    </source>
</evidence>
<comment type="similarity">
    <text evidence="2 12">Belongs to the class-I aminoacyl-tRNA synthetase family.</text>
</comment>
<feature type="binding site" evidence="12">
    <location>
        <position position="47"/>
    </location>
    <ligand>
        <name>Zn(2+)</name>
        <dbReference type="ChEBI" id="CHEBI:29105"/>
    </ligand>
</feature>